<gene>
    <name evidence="2" type="ORF">C1Y40_03760</name>
</gene>
<comment type="caution">
    <text evidence="2">The sequence shown here is derived from an EMBL/GenBank/DDBJ whole genome shotgun (WGS) entry which is preliminary data.</text>
</comment>
<reference evidence="2 3" key="1">
    <citation type="journal article" date="2017" name="Int. J. Syst. Evol. Microbiol.">
        <title>Mycobacterium talmoniae sp. nov., a slowly growing mycobacterium isolated from human respiratory samples.</title>
        <authorList>
            <person name="Davidson R.M."/>
            <person name="DeGroote M.A."/>
            <person name="Marola J.L."/>
            <person name="Buss S."/>
            <person name="Jones V."/>
            <person name="McNeil M.R."/>
            <person name="Freifeld A.G."/>
            <person name="Elaine Epperson L."/>
            <person name="Hasan N.A."/>
            <person name="Jackson M."/>
            <person name="Iwen P.C."/>
            <person name="Salfinger M."/>
            <person name="Strong M."/>
        </authorList>
    </citation>
    <scope>NUCLEOTIDE SEQUENCE [LARGE SCALE GENOMIC DNA]</scope>
    <source>
        <strain evidence="2 3">ATCC BAA-2683</strain>
    </source>
</reference>
<protein>
    <submittedName>
        <fullName evidence="2">Uncharacterized protein</fullName>
    </submittedName>
</protein>
<name>A0A2S8BHA8_9MYCO</name>
<dbReference type="EMBL" id="PPEA01000550">
    <property type="protein sequence ID" value="PQM46052.1"/>
    <property type="molecule type" value="Genomic_DNA"/>
</dbReference>
<feature type="compositionally biased region" description="Low complexity" evidence="1">
    <location>
        <begin position="84"/>
        <end position="106"/>
    </location>
</feature>
<evidence type="ECO:0000313" key="2">
    <source>
        <dbReference type="EMBL" id="PQM46052.1"/>
    </source>
</evidence>
<evidence type="ECO:0000256" key="1">
    <source>
        <dbReference type="SAM" id="MobiDB-lite"/>
    </source>
</evidence>
<proteinExistence type="predicted"/>
<sequence>MVMVRWMGRCAADRWAPCARATARSMEVAVASRCAAARNASASCRLSVPSAWRSSAAMRASILSSVIPAKLADRHDGAPTSVHSRASSQDTTSSSTWSRSGSLNTS</sequence>
<dbReference type="AlphaFoldDB" id="A0A2S8BHA8"/>
<accession>A0A2S8BHA8</accession>
<organism evidence="2 3">
    <name type="scientific">Mycobacterium talmoniae</name>
    <dbReference type="NCBI Taxonomy" id="1858794"/>
    <lineage>
        <taxon>Bacteria</taxon>
        <taxon>Bacillati</taxon>
        <taxon>Actinomycetota</taxon>
        <taxon>Actinomycetes</taxon>
        <taxon>Mycobacteriales</taxon>
        <taxon>Mycobacteriaceae</taxon>
        <taxon>Mycobacterium</taxon>
    </lineage>
</organism>
<evidence type="ECO:0000313" key="3">
    <source>
        <dbReference type="Proteomes" id="UP000238296"/>
    </source>
</evidence>
<dbReference type="Proteomes" id="UP000238296">
    <property type="component" value="Unassembled WGS sequence"/>
</dbReference>
<feature type="region of interest" description="Disordered" evidence="1">
    <location>
        <begin position="74"/>
        <end position="106"/>
    </location>
</feature>